<dbReference type="Proteomes" id="UP000696280">
    <property type="component" value="Unassembled WGS sequence"/>
</dbReference>
<name>A0A9N9PL08_9HELO</name>
<keyword evidence="4 6" id="KW-0472">Membrane</keyword>
<dbReference type="AlphaFoldDB" id="A0A9N9PL08"/>
<feature type="transmembrane region" description="Helical" evidence="6">
    <location>
        <begin position="159"/>
        <end position="181"/>
    </location>
</feature>
<evidence type="ECO:0000256" key="5">
    <source>
        <dbReference type="SAM" id="MobiDB-lite"/>
    </source>
</evidence>
<feature type="transmembrane region" description="Helical" evidence="6">
    <location>
        <begin position="434"/>
        <end position="452"/>
    </location>
</feature>
<feature type="transmembrane region" description="Helical" evidence="6">
    <location>
        <begin position="224"/>
        <end position="243"/>
    </location>
</feature>
<feature type="transmembrane region" description="Helical" evidence="6">
    <location>
        <begin position="364"/>
        <end position="384"/>
    </location>
</feature>
<feature type="transmembrane region" description="Helical" evidence="6">
    <location>
        <begin position="390"/>
        <end position="414"/>
    </location>
</feature>
<dbReference type="OrthoDB" id="3066029at2759"/>
<dbReference type="GO" id="GO:0005886">
    <property type="term" value="C:plasma membrane"/>
    <property type="evidence" value="ECO:0007669"/>
    <property type="project" value="TreeGrafter"/>
</dbReference>
<feature type="compositionally biased region" description="Polar residues" evidence="5">
    <location>
        <begin position="9"/>
        <end position="18"/>
    </location>
</feature>
<evidence type="ECO:0000259" key="7">
    <source>
        <dbReference type="PROSITE" id="PS50850"/>
    </source>
</evidence>
<protein>
    <recommendedName>
        <fullName evidence="7">Major facilitator superfamily (MFS) profile domain-containing protein</fullName>
    </recommendedName>
</protein>
<feature type="domain" description="Major facilitator superfamily (MFS) profile" evidence="7">
    <location>
        <begin position="69"/>
        <end position="495"/>
    </location>
</feature>
<evidence type="ECO:0000256" key="3">
    <source>
        <dbReference type="ARBA" id="ARBA00022989"/>
    </source>
</evidence>
<evidence type="ECO:0000313" key="9">
    <source>
        <dbReference type="Proteomes" id="UP000696280"/>
    </source>
</evidence>
<dbReference type="EMBL" id="CAJVRL010000081">
    <property type="protein sequence ID" value="CAG8957754.1"/>
    <property type="molecule type" value="Genomic_DNA"/>
</dbReference>
<dbReference type="FunFam" id="1.20.1250.20:FF:000354">
    <property type="entry name" value="MFS general substrate transporter"/>
    <property type="match status" value="1"/>
</dbReference>
<evidence type="ECO:0000256" key="4">
    <source>
        <dbReference type="ARBA" id="ARBA00023136"/>
    </source>
</evidence>
<dbReference type="InterPro" id="IPR011701">
    <property type="entry name" value="MFS"/>
</dbReference>
<gene>
    <name evidence="8" type="ORF">HYFRA_00000092</name>
</gene>
<keyword evidence="9" id="KW-1185">Reference proteome</keyword>
<dbReference type="InterPro" id="IPR036259">
    <property type="entry name" value="MFS_trans_sf"/>
</dbReference>
<dbReference type="PANTHER" id="PTHR23502">
    <property type="entry name" value="MAJOR FACILITATOR SUPERFAMILY"/>
    <property type="match status" value="1"/>
</dbReference>
<comment type="caution">
    <text evidence="8">The sequence shown here is derived from an EMBL/GenBank/DDBJ whole genome shotgun (WGS) entry which is preliminary data.</text>
</comment>
<evidence type="ECO:0000256" key="6">
    <source>
        <dbReference type="SAM" id="Phobius"/>
    </source>
</evidence>
<evidence type="ECO:0000256" key="2">
    <source>
        <dbReference type="ARBA" id="ARBA00022692"/>
    </source>
</evidence>
<keyword evidence="3 6" id="KW-1133">Transmembrane helix</keyword>
<sequence length="495" mass="54606">MTDKATIEKPTNSCTEISATKRPVNIPQNSDIESVKLESSSLPDSSQTPDNEPSDEIYNCVSSSRKRNIVALLSFCSFLTTISSTSILSATPEVASTYNATNSIIDLSNGLYLLFSGLSPCLWGPLSQVYGRRLICITLTLFFTAFSLGTALAPNISSFFIFRILTACEGTPMLIIGSACISDIYRPTERATAIGWFFSGTLIGPALGPFIGGVVVTYTSWRVIFYLQAALAGVALIGTILVLPETIHRKKSLDLANLPLREKARILFVLTNPWRVIKLFRYPNLLLVGLATSSLMWNMYSLFTPIRDVLNPRFNLTTPILSGLFYLAPGCGYIFGTFFGGRWADHITKRWIQKRGHRIPEDRLRSHLPFMGVIIPICMLLYGFSIQYRFGGIALPVIAMFVQGVAQLFCFPSLNTYCLDVIQDRAAEVIAGNYLIRFLFAAIGSAVVLPAVEEIGVGWFSCISAGFLVLSTLGTASVVRWGKGWREKINENERK</sequence>
<reference evidence="8" key="1">
    <citation type="submission" date="2021-07" db="EMBL/GenBank/DDBJ databases">
        <authorList>
            <person name="Durling M."/>
        </authorList>
    </citation>
    <scope>NUCLEOTIDE SEQUENCE</scope>
</reference>
<dbReference type="InterPro" id="IPR020846">
    <property type="entry name" value="MFS_dom"/>
</dbReference>
<dbReference type="Pfam" id="PF07690">
    <property type="entry name" value="MFS_1"/>
    <property type="match status" value="1"/>
</dbReference>
<feature type="transmembrane region" description="Helical" evidence="6">
    <location>
        <begin position="285"/>
        <end position="303"/>
    </location>
</feature>
<comment type="subcellular location">
    <subcellularLocation>
        <location evidence="1">Membrane</location>
        <topology evidence="1">Multi-pass membrane protein</topology>
    </subcellularLocation>
</comment>
<feature type="transmembrane region" description="Helical" evidence="6">
    <location>
        <begin position="110"/>
        <end position="127"/>
    </location>
</feature>
<feature type="transmembrane region" description="Helical" evidence="6">
    <location>
        <begin position="134"/>
        <end position="153"/>
    </location>
</feature>
<organism evidence="8 9">
    <name type="scientific">Hymenoscyphus fraxineus</name>
    <dbReference type="NCBI Taxonomy" id="746836"/>
    <lineage>
        <taxon>Eukaryota</taxon>
        <taxon>Fungi</taxon>
        <taxon>Dikarya</taxon>
        <taxon>Ascomycota</taxon>
        <taxon>Pezizomycotina</taxon>
        <taxon>Leotiomycetes</taxon>
        <taxon>Helotiales</taxon>
        <taxon>Helotiaceae</taxon>
        <taxon>Hymenoscyphus</taxon>
    </lineage>
</organism>
<dbReference type="PROSITE" id="PS50850">
    <property type="entry name" value="MFS"/>
    <property type="match status" value="1"/>
</dbReference>
<feature type="transmembrane region" description="Helical" evidence="6">
    <location>
        <begin position="69"/>
        <end position="90"/>
    </location>
</feature>
<accession>A0A9N9PL08</accession>
<proteinExistence type="predicted"/>
<evidence type="ECO:0000313" key="8">
    <source>
        <dbReference type="EMBL" id="CAG8957754.1"/>
    </source>
</evidence>
<feature type="transmembrane region" description="Helical" evidence="6">
    <location>
        <begin position="323"/>
        <end position="344"/>
    </location>
</feature>
<dbReference type="GO" id="GO:0022857">
    <property type="term" value="F:transmembrane transporter activity"/>
    <property type="evidence" value="ECO:0007669"/>
    <property type="project" value="InterPro"/>
</dbReference>
<feature type="region of interest" description="Disordered" evidence="5">
    <location>
        <begin position="36"/>
        <end position="55"/>
    </location>
</feature>
<feature type="transmembrane region" description="Helical" evidence="6">
    <location>
        <begin position="458"/>
        <end position="479"/>
    </location>
</feature>
<feature type="compositionally biased region" description="Polar residues" evidence="5">
    <location>
        <begin position="36"/>
        <end position="51"/>
    </location>
</feature>
<dbReference type="SUPFAM" id="SSF103473">
    <property type="entry name" value="MFS general substrate transporter"/>
    <property type="match status" value="1"/>
</dbReference>
<feature type="region of interest" description="Disordered" evidence="5">
    <location>
        <begin position="1"/>
        <end position="30"/>
    </location>
</feature>
<dbReference type="Gene3D" id="1.20.1250.20">
    <property type="entry name" value="MFS general substrate transporter like domains"/>
    <property type="match status" value="1"/>
</dbReference>
<keyword evidence="2 6" id="KW-0812">Transmembrane</keyword>
<evidence type="ECO:0000256" key="1">
    <source>
        <dbReference type="ARBA" id="ARBA00004141"/>
    </source>
</evidence>
<dbReference type="PANTHER" id="PTHR23502:SF64">
    <property type="entry name" value="TRANSPORTER, PUTATIVE (AFU_ORTHOLOGUE AFUA_3G11760)-RELATED"/>
    <property type="match status" value="1"/>
</dbReference>
<feature type="transmembrane region" description="Helical" evidence="6">
    <location>
        <begin position="193"/>
        <end position="218"/>
    </location>
</feature>